<evidence type="ECO:0000313" key="3">
    <source>
        <dbReference type="EMBL" id="QDU57927.1"/>
    </source>
</evidence>
<keyword evidence="4" id="KW-1185">Reference proteome</keyword>
<evidence type="ECO:0000313" key="4">
    <source>
        <dbReference type="Proteomes" id="UP000315750"/>
    </source>
</evidence>
<dbReference type="KEGG" id="amuc:Pan181_35950"/>
<organism evidence="2 4">
    <name type="scientific">Aeoliella mucimassa</name>
    <dbReference type="NCBI Taxonomy" id="2527972"/>
    <lineage>
        <taxon>Bacteria</taxon>
        <taxon>Pseudomonadati</taxon>
        <taxon>Planctomycetota</taxon>
        <taxon>Planctomycetia</taxon>
        <taxon>Pirellulales</taxon>
        <taxon>Lacipirellulaceae</taxon>
        <taxon>Aeoliella</taxon>
    </lineage>
</organism>
<dbReference type="KEGG" id="amuc:Pan181_41500"/>
<accession>A0A518ARL9</accession>
<evidence type="ECO:0000256" key="1">
    <source>
        <dbReference type="SAM" id="Coils"/>
    </source>
</evidence>
<dbReference type="Proteomes" id="UP000315750">
    <property type="component" value="Chromosome"/>
</dbReference>
<dbReference type="EMBL" id="CP036278">
    <property type="protein sequence ID" value="QDU57380.1"/>
    <property type="molecule type" value="Genomic_DNA"/>
</dbReference>
<proteinExistence type="predicted"/>
<protein>
    <submittedName>
        <fullName evidence="2">Uncharacterized protein</fullName>
    </submittedName>
</protein>
<evidence type="ECO:0000313" key="2">
    <source>
        <dbReference type="EMBL" id="QDU57380.1"/>
    </source>
</evidence>
<keyword evidence="1" id="KW-0175">Coiled coil</keyword>
<name>A0A518ARL9_9BACT</name>
<reference evidence="2 4" key="1">
    <citation type="submission" date="2019-02" db="EMBL/GenBank/DDBJ databases">
        <title>Deep-cultivation of Planctomycetes and their phenomic and genomic characterization uncovers novel biology.</title>
        <authorList>
            <person name="Wiegand S."/>
            <person name="Jogler M."/>
            <person name="Boedeker C."/>
            <person name="Pinto D."/>
            <person name="Vollmers J."/>
            <person name="Rivas-Marin E."/>
            <person name="Kohn T."/>
            <person name="Peeters S.H."/>
            <person name="Heuer A."/>
            <person name="Rast P."/>
            <person name="Oberbeckmann S."/>
            <person name="Bunk B."/>
            <person name="Jeske O."/>
            <person name="Meyerdierks A."/>
            <person name="Storesund J.E."/>
            <person name="Kallscheuer N."/>
            <person name="Luecker S."/>
            <person name="Lage O.M."/>
            <person name="Pohl T."/>
            <person name="Merkel B.J."/>
            <person name="Hornburger P."/>
            <person name="Mueller R.-W."/>
            <person name="Bruemmer F."/>
            <person name="Labrenz M."/>
            <person name="Spormann A.M."/>
            <person name="Op den Camp H."/>
            <person name="Overmann J."/>
            <person name="Amann R."/>
            <person name="Jetten M.S.M."/>
            <person name="Mascher T."/>
            <person name="Medema M.H."/>
            <person name="Devos D.P."/>
            <person name="Kaster A.-K."/>
            <person name="Ovreas L."/>
            <person name="Rohde M."/>
            <person name="Galperin M.Y."/>
            <person name="Jogler C."/>
        </authorList>
    </citation>
    <scope>NUCLEOTIDE SEQUENCE [LARGE SCALE GENOMIC DNA]</scope>
    <source>
        <strain evidence="2 4">Pan181</strain>
    </source>
</reference>
<gene>
    <name evidence="2" type="ORF">Pan181_35950</name>
    <name evidence="3" type="ORF">Pan181_41500</name>
</gene>
<dbReference type="EMBL" id="CP036278">
    <property type="protein sequence ID" value="QDU57927.1"/>
    <property type="molecule type" value="Genomic_DNA"/>
</dbReference>
<dbReference type="AlphaFoldDB" id="A0A518ARL9"/>
<feature type="coiled-coil region" evidence="1">
    <location>
        <begin position="111"/>
        <end position="138"/>
    </location>
</feature>
<sequence>MGNATETKPAGKREKPVTDEATAIVESERHNELIRLVALEQLLDELVDRHDGNFVSGELIVTPAEWSFLKSHQVQHLQRKVESVHELAMLLRSRAGTMRMLEELGGDYNAVVAAKAELDAAEKTLANTRAEMEDLDVTEGSREPVLAQQASSLAKKLRELVAIRDKKRAAFESVQSCYERLLERAPQPLRDKVAFTRRELKAEFSELFILKDEIEQHKGWVSIEGSQSLRRWASTGGHALIVWEAVRLYCPAAIDEREKNNPKLDGEVWIAWLNEIEAALPEKIERRDQLQAEFDERALAAREPIHAWMRMKRLEVSMIADDSE</sequence>